<evidence type="ECO:0000259" key="9">
    <source>
        <dbReference type="Pfam" id="PF02737"/>
    </source>
</evidence>
<evidence type="ECO:0000256" key="3">
    <source>
        <dbReference type="ARBA" id="ARBA00022963"/>
    </source>
</evidence>
<dbReference type="InterPro" id="IPR008927">
    <property type="entry name" value="6-PGluconate_DH-like_C_sf"/>
</dbReference>
<dbReference type="InterPro" id="IPR029045">
    <property type="entry name" value="ClpP/crotonase-like_dom_sf"/>
</dbReference>
<accession>A0ABU5HBT9</accession>
<dbReference type="InterPro" id="IPR006108">
    <property type="entry name" value="3HC_DH_C"/>
</dbReference>
<reference evidence="10 11" key="1">
    <citation type="submission" date="2023-12" db="EMBL/GenBank/DDBJ databases">
        <title>the genome sequence of Hyalangium sp. s54d21.</title>
        <authorList>
            <person name="Zhang X."/>
        </authorList>
    </citation>
    <scope>NUCLEOTIDE SEQUENCE [LARGE SCALE GENOMIC DNA]</scope>
    <source>
        <strain evidence="11">s54d21</strain>
    </source>
</reference>
<keyword evidence="3" id="KW-0442">Lipid degradation</keyword>
<keyword evidence="4" id="KW-0560">Oxidoreductase</keyword>
<evidence type="ECO:0000313" key="11">
    <source>
        <dbReference type="Proteomes" id="UP001291309"/>
    </source>
</evidence>
<evidence type="ECO:0000256" key="4">
    <source>
        <dbReference type="ARBA" id="ARBA00023002"/>
    </source>
</evidence>
<organism evidence="10 11">
    <name type="scientific">Hyalangium rubrum</name>
    <dbReference type="NCBI Taxonomy" id="3103134"/>
    <lineage>
        <taxon>Bacteria</taxon>
        <taxon>Pseudomonadati</taxon>
        <taxon>Myxococcota</taxon>
        <taxon>Myxococcia</taxon>
        <taxon>Myxococcales</taxon>
        <taxon>Cystobacterineae</taxon>
        <taxon>Archangiaceae</taxon>
        <taxon>Hyalangium</taxon>
    </lineage>
</organism>
<dbReference type="Pfam" id="PF02737">
    <property type="entry name" value="3HCDH_N"/>
    <property type="match status" value="1"/>
</dbReference>
<dbReference type="Gene3D" id="1.10.1040.50">
    <property type="match status" value="1"/>
</dbReference>
<dbReference type="RefSeq" id="WP_321549278.1">
    <property type="nucleotide sequence ID" value="NZ_JAXIVS010000011.1"/>
</dbReference>
<keyword evidence="6" id="KW-0443">Lipid metabolism</keyword>
<proteinExistence type="predicted"/>
<feature type="domain" description="3-hydroxyacyl-CoA dehydrogenase C-terminal" evidence="8">
    <location>
        <begin position="203"/>
        <end position="302"/>
    </location>
</feature>
<comment type="catalytic activity">
    <reaction evidence="7">
        <text>a (3S)-3-hydroxyacyl-CoA + NAD(+) = a 3-oxoacyl-CoA + NADH + H(+)</text>
        <dbReference type="Rhea" id="RHEA:22432"/>
        <dbReference type="ChEBI" id="CHEBI:15378"/>
        <dbReference type="ChEBI" id="CHEBI:57318"/>
        <dbReference type="ChEBI" id="CHEBI:57540"/>
        <dbReference type="ChEBI" id="CHEBI:57945"/>
        <dbReference type="ChEBI" id="CHEBI:90726"/>
        <dbReference type="EC" id="1.1.1.35"/>
    </reaction>
</comment>
<evidence type="ECO:0000256" key="2">
    <source>
        <dbReference type="ARBA" id="ARBA00022832"/>
    </source>
</evidence>
<dbReference type="Pfam" id="PF00725">
    <property type="entry name" value="3HCDH"/>
    <property type="match status" value="1"/>
</dbReference>
<evidence type="ECO:0000256" key="1">
    <source>
        <dbReference type="ARBA" id="ARBA00005005"/>
    </source>
</evidence>
<evidence type="ECO:0000259" key="8">
    <source>
        <dbReference type="Pfam" id="PF00725"/>
    </source>
</evidence>
<gene>
    <name evidence="10" type="ORF">SYV04_29460</name>
</gene>
<dbReference type="SUPFAM" id="SSF48179">
    <property type="entry name" value="6-phosphogluconate dehydrogenase C-terminal domain-like"/>
    <property type="match status" value="2"/>
</dbReference>
<comment type="caution">
    <text evidence="10">The sequence shown here is derived from an EMBL/GenBank/DDBJ whole genome shotgun (WGS) entry which is preliminary data.</text>
</comment>
<name>A0ABU5HBT9_9BACT</name>
<dbReference type="Gene3D" id="3.90.226.10">
    <property type="entry name" value="2-enoyl-CoA Hydratase, Chain A, domain 1"/>
    <property type="match status" value="1"/>
</dbReference>
<dbReference type="InterPro" id="IPR001753">
    <property type="entry name" value="Enoyl-CoA_hydra/iso"/>
</dbReference>
<dbReference type="SUPFAM" id="SSF52096">
    <property type="entry name" value="ClpP/crotonase"/>
    <property type="match status" value="1"/>
</dbReference>
<dbReference type="Gene3D" id="3.40.50.720">
    <property type="entry name" value="NAD(P)-binding Rossmann-like Domain"/>
    <property type="match status" value="1"/>
</dbReference>
<dbReference type="EMBL" id="JAXIVS010000011">
    <property type="protein sequence ID" value="MDY7230559.1"/>
    <property type="molecule type" value="Genomic_DNA"/>
</dbReference>
<keyword evidence="2" id="KW-0276">Fatty acid metabolism</keyword>
<dbReference type="InterPro" id="IPR006176">
    <property type="entry name" value="3-OHacyl-CoA_DH_NAD-bd"/>
</dbReference>
<evidence type="ECO:0000313" key="10">
    <source>
        <dbReference type="EMBL" id="MDY7230559.1"/>
    </source>
</evidence>
<comment type="pathway">
    <text evidence="1">Lipid metabolism; fatty acid beta-oxidation.</text>
</comment>
<evidence type="ECO:0000256" key="6">
    <source>
        <dbReference type="ARBA" id="ARBA00023098"/>
    </source>
</evidence>
<dbReference type="SUPFAM" id="SSF51735">
    <property type="entry name" value="NAD(P)-binding Rossmann-fold domains"/>
    <property type="match status" value="1"/>
</dbReference>
<dbReference type="PANTHER" id="PTHR48075">
    <property type="entry name" value="3-HYDROXYACYL-COA DEHYDROGENASE FAMILY PROTEIN"/>
    <property type="match status" value="1"/>
</dbReference>
<dbReference type="PANTHER" id="PTHR48075:SF7">
    <property type="entry name" value="3-HYDROXYACYL-COA DEHYDROGENASE-RELATED"/>
    <property type="match status" value="1"/>
</dbReference>
<keyword evidence="11" id="KW-1185">Reference proteome</keyword>
<evidence type="ECO:0000256" key="7">
    <source>
        <dbReference type="ARBA" id="ARBA00049556"/>
    </source>
</evidence>
<dbReference type="InterPro" id="IPR036291">
    <property type="entry name" value="NAD(P)-bd_dom_sf"/>
</dbReference>
<keyword evidence="5" id="KW-0520">NAD</keyword>
<feature type="domain" description="3-hydroxyacyl-CoA dehydrogenase NAD binding" evidence="9">
    <location>
        <begin position="7"/>
        <end position="199"/>
    </location>
</feature>
<protein>
    <submittedName>
        <fullName evidence="10">3-hydroxyacyl-CoA dehydrogenase NAD-binding domain-containing protein</fullName>
    </submittedName>
</protein>
<dbReference type="Proteomes" id="UP001291309">
    <property type="component" value="Unassembled WGS sequence"/>
</dbReference>
<evidence type="ECO:0000256" key="5">
    <source>
        <dbReference type="ARBA" id="ARBA00023027"/>
    </source>
</evidence>
<dbReference type="Pfam" id="PF00378">
    <property type="entry name" value="ECH_1"/>
    <property type="match status" value="1"/>
</dbReference>
<sequence length="799" mass="87242">MTTRIRKVAVLGAGVMGSGIAAHLANSGVRALLLDIVPPKAAPGEDTSSKAFRNKFVLGALANMRKQKPSPIVSEQVFTAIEVGNFDDDMARLAECDWVIEVVKEDMAVKQALFAKVEQHARKDAIISSNTSGLSIAGMLQGRGAEFRKNFLVTHFFNPVRYMKLLELVAGPETNPEVVRAVHRFGEEVLGKGIVYGKDTTNFIANRIGVYGMMRTIAEMQKAEMTVEEVDKIFGPAMGRPKSAVFRTADIVGLDTFTHVAKNCYDTLTQDEERQTFATPDFLQKMVEKGMLGDKSGGGFYKKSKGGGGDGEKEILALDLKTLEYRKQNKVRFESLGAAKDVEDVRERVATVMKGQDKAAKFAERVTLDVLAYTSRRIPEIADDIVNIDRGLRWGFGWDMGPFETWDAYGVRAGVARMKELGLKPAAWVEEMLAAGRESFYGVAEGRDTYWDIPSKTVKLVQENARTQRVEYLKRGNKKIAGNGSATLWDLGDGATLLEFHSKMNSIDDDIIAMMGTALDETEKNHRGLVIGNDGGNFSAGANIFAMLWAAKNGEFDAIRKMAAAFQAANQRMRYSPVPVVTAPFNLTLGGGAEAAMGGNAIQASAELYMGLVEVGVGLIPGGGGTMQLLRNVYGAYSADKDFDAFPFIKKVFLSIGMAKVATSAEEARELGFLSANDGISANRDFLLADAKAKVLGMAEAGFRAPRPTRFRLPGPNGFATVDMLLYDMQLNNQISAHDRKIAQKLARVLTGGDTSPSVLLTEERMLELELEAFLSLCGEEKTQDRLQFMLEKGKPLRN</sequence>